<sequence length="369" mass="40245">MLKQYKLRDYKFRLILWVLALSILGLMVIGSAKQDVQLKQLLGIIGGAGVMVIVSLIDYTWLLNFYWIWYVICLAMLGVVLIPGIGSNVNGATRWIDLGFTSFQPSDLAKIIIIVFFAKFFSKHEEDLNTLKVILGSLMLLGIPLGLIVSEPDLSTTIAVMLVFCCMIFIAGLSYKIIGGILVVAIPAAVIFLSIITQPGQTLLKDYQLNRILAWINPSQYADTAYQQTNSVIAIGSGQLYGKGLNNNVISSVKNGNFISEPQTDFIFAVAGEELGFLGCCIIVVLELLIAYECIRIGKKARDMSGTIICCGVAALISVQSFMNICVATNLMPNTGITLPFVSYGLTSLISLYIGIGLVLNVGLQVRKY</sequence>
<evidence type="ECO:0000256" key="5">
    <source>
        <dbReference type="ARBA" id="ARBA00023136"/>
    </source>
</evidence>
<keyword evidence="8" id="KW-1185">Reference proteome</keyword>
<dbReference type="GO" id="GO:0015648">
    <property type="term" value="F:lipid-linked peptidoglycan transporter activity"/>
    <property type="evidence" value="ECO:0007669"/>
    <property type="project" value="TreeGrafter"/>
</dbReference>
<feature type="transmembrane region" description="Helical" evidence="6">
    <location>
        <begin position="180"/>
        <end position="197"/>
    </location>
</feature>
<protein>
    <submittedName>
        <fullName evidence="7">Rod shape determining protein RodA</fullName>
    </submittedName>
</protein>
<evidence type="ECO:0000256" key="6">
    <source>
        <dbReference type="SAM" id="Phobius"/>
    </source>
</evidence>
<evidence type="ECO:0000313" key="7">
    <source>
        <dbReference type="EMBL" id="PWJ79074.1"/>
    </source>
</evidence>
<feature type="transmembrane region" description="Helical" evidence="6">
    <location>
        <begin position="344"/>
        <end position="364"/>
    </location>
</feature>
<dbReference type="InterPro" id="IPR001182">
    <property type="entry name" value="FtsW/RodA"/>
</dbReference>
<feature type="transmembrane region" description="Helical" evidence="6">
    <location>
        <begin position="275"/>
        <end position="295"/>
    </location>
</feature>
<dbReference type="GO" id="GO:0032153">
    <property type="term" value="C:cell division site"/>
    <property type="evidence" value="ECO:0007669"/>
    <property type="project" value="TreeGrafter"/>
</dbReference>
<dbReference type="GO" id="GO:0051301">
    <property type="term" value="P:cell division"/>
    <property type="evidence" value="ECO:0007669"/>
    <property type="project" value="InterPro"/>
</dbReference>
<comment type="caution">
    <text evidence="7">The sequence shown here is derived from an EMBL/GenBank/DDBJ whole genome shotgun (WGS) entry which is preliminary data.</text>
</comment>
<gene>
    <name evidence="7" type="ORF">C7383_101451</name>
</gene>
<comment type="subcellular location">
    <subcellularLocation>
        <location evidence="1">Membrane</location>
        <topology evidence="1">Multi-pass membrane protein</topology>
    </subcellularLocation>
</comment>
<feature type="transmembrane region" description="Helical" evidence="6">
    <location>
        <begin position="130"/>
        <end position="148"/>
    </location>
</feature>
<dbReference type="GO" id="GO:0005886">
    <property type="term" value="C:plasma membrane"/>
    <property type="evidence" value="ECO:0007669"/>
    <property type="project" value="TreeGrafter"/>
</dbReference>
<evidence type="ECO:0000256" key="1">
    <source>
        <dbReference type="ARBA" id="ARBA00004141"/>
    </source>
</evidence>
<dbReference type="AlphaFoldDB" id="A0AB73TAK7"/>
<name>A0AB73TAK7_9FIRM</name>
<dbReference type="EMBL" id="QGGY01000001">
    <property type="protein sequence ID" value="PWJ79074.1"/>
    <property type="molecule type" value="Genomic_DNA"/>
</dbReference>
<feature type="transmembrane region" description="Helical" evidence="6">
    <location>
        <begin position="66"/>
        <end position="86"/>
    </location>
</feature>
<keyword evidence="4 6" id="KW-1133">Transmembrane helix</keyword>
<dbReference type="Proteomes" id="UP000245412">
    <property type="component" value="Unassembled WGS sequence"/>
</dbReference>
<dbReference type="GO" id="GO:0008360">
    <property type="term" value="P:regulation of cell shape"/>
    <property type="evidence" value="ECO:0007669"/>
    <property type="project" value="UniProtKB-KW"/>
</dbReference>
<feature type="transmembrane region" description="Helical" evidence="6">
    <location>
        <begin position="307"/>
        <end position="332"/>
    </location>
</feature>
<evidence type="ECO:0000256" key="3">
    <source>
        <dbReference type="ARBA" id="ARBA00022960"/>
    </source>
</evidence>
<dbReference type="Pfam" id="PF01098">
    <property type="entry name" value="FTSW_RODA_SPOVE"/>
    <property type="match status" value="1"/>
</dbReference>
<dbReference type="PANTHER" id="PTHR30474">
    <property type="entry name" value="CELL CYCLE PROTEIN"/>
    <property type="match status" value="1"/>
</dbReference>
<proteinExistence type="predicted"/>
<accession>A0AB73TAK7</accession>
<feature type="transmembrane region" description="Helical" evidence="6">
    <location>
        <begin position="154"/>
        <end position="173"/>
    </location>
</feature>
<keyword evidence="3" id="KW-0133">Cell shape</keyword>
<reference evidence="7 8" key="1">
    <citation type="submission" date="2018-05" db="EMBL/GenBank/DDBJ databases">
        <authorList>
            <person name="Goeker M."/>
            <person name="Huntemann M."/>
            <person name="Clum A."/>
            <person name="Pillay M."/>
            <person name="Palaniappan K."/>
            <person name="Varghese N."/>
            <person name="Mikhailova N."/>
            <person name="Stamatis D."/>
            <person name="Reddy T."/>
            <person name="Daum C."/>
            <person name="Shapiro N."/>
            <person name="Ivanova N."/>
            <person name="Kyrpides N."/>
            <person name="Woyke T."/>
        </authorList>
    </citation>
    <scope>NUCLEOTIDE SEQUENCE [LARGE SCALE GENOMIC DNA]</scope>
    <source>
        <strain evidence="7 8">DSM 26524</strain>
    </source>
</reference>
<organism evidence="7 8">
    <name type="scientific">Murimonas intestini</name>
    <dbReference type="NCBI Taxonomy" id="1337051"/>
    <lineage>
        <taxon>Bacteria</taxon>
        <taxon>Bacillati</taxon>
        <taxon>Bacillota</taxon>
        <taxon>Clostridia</taxon>
        <taxon>Lachnospirales</taxon>
        <taxon>Lachnospiraceae</taxon>
        <taxon>Murimonas</taxon>
    </lineage>
</organism>
<dbReference type="PANTHER" id="PTHR30474:SF1">
    <property type="entry name" value="PEPTIDOGLYCAN GLYCOSYLTRANSFERASE MRDB"/>
    <property type="match status" value="1"/>
</dbReference>
<feature type="transmembrane region" description="Helical" evidence="6">
    <location>
        <begin position="12"/>
        <end position="29"/>
    </location>
</feature>
<evidence type="ECO:0000256" key="2">
    <source>
        <dbReference type="ARBA" id="ARBA00022692"/>
    </source>
</evidence>
<evidence type="ECO:0000313" key="8">
    <source>
        <dbReference type="Proteomes" id="UP000245412"/>
    </source>
</evidence>
<keyword evidence="2 6" id="KW-0812">Transmembrane</keyword>
<dbReference type="RefSeq" id="WP_109624497.1">
    <property type="nucleotide sequence ID" value="NZ_CABJAT010000001.1"/>
</dbReference>
<feature type="transmembrane region" description="Helical" evidence="6">
    <location>
        <begin position="98"/>
        <end position="118"/>
    </location>
</feature>
<feature type="transmembrane region" description="Helical" evidence="6">
    <location>
        <begin position="41"/>
        <end position="59"/>
    </location>
</feature>
<evidence type="ECO:0000256" key="4">
    <source>
        <dbReference type="ARBA" id="ARBA00022989"/>
    </source>
</evidence>
<keyword evidence="5 6" id="KW-0472">Membrane</keyword>